<evidence type="ECO:0000313" key="2">
    <source>
        <dbReference type="Proteomes" id="UP001234297"/>
    </source>
</evidence>
<sequence>MLARKFRSSNVERSLSLEEQQEKINEVRKLIGPLSNKLPNFCSDASILRYLKARNWNTKKASKMLKDTLKWRLEYKPEKIRWEDIAHEAETGKVYRPNYLDKYGRTVLVMRPGFQNTSSTKGQIKYLVYCLENAISNSASNQEQMVWLIDFQGWNMSSISVKVTRETAHVLQNYYPERLGLAILYNPPKIFESFWTIVKPFLEPKTFKKVKFVYSDSESQKIMEGLFDMDKLELVFGGRNSVGFDFKLYEEKMREDDRKMSNSLNSEVASILSHQPSVESVIEQSESLISDPGSEASDEATLSSDVTSLNMGFIDNLPDDKTKCQQDYKDGGKTVAEVQDNSLK</sequence>
<evidence type="ECO:0000313" key="1">
    <source>
        <dbReference type="EMBL" id="KAJ8635237.1"/>
    </source>
</evidence>
<gene>
    <name evidence="1" type="ORF">MRB53_009504</name>
</gene>
<protein>
    <submittedName>
        <fullName evidence="1">Uncharacterized protein</fullName>
    </submittedName>
</protein>
<dbReference type="EMBL" id="CM056811">
    <property type="protein sequence ID" value="KAJ8635237.1"/>
    <property type="molecule type" value="Genomic_DNA"/>
</dbReference>
<accession>A0ACC2LQ90</accession>
<organism evidence="1 2">
    <name type="scientific">Persea americana</name>
    <name type="common">Avocado</name>
    <dbReference type="NCBI Taxonomy" id="3435"/>
    <lineage>
        <taxon>Eukaryota</taxon>
        <taxon>Viridiplantae</taxon>
        <taxon>Streptophyta</taxon>
        <taxon>Embryophyta</taxon>
        <taxon>Tracheophyta</taxon>
        <taxon>Spermatophyta</taxon>
        <taxon>Magnoliopsida</taxon>
        <taxon>Magnoliidae</taxon>
        <taxon>Laurales</taxon>
        <taxon>Lauraceae</taxon>
        <taxon>Persea</taxon>
    </lineage>
</organism>
<dbReference type="Proteomes" id="UP001234297">
    <property type="component" value="Chromosome 3"/>
</dbReference>
<comment type="caution">
    <text evidence="1">The sequence shown here is derived from an EMBL/GenBank/DDBJ whole genome shotgun (WGS) entry which is preliminary data.</text>
</comment>
<proteinExistence type="predicted"/>
<name>A0ACC2LQ90_PERAE</name>
<reference evidence="1 2" key="1">
    <citation type="journal article" date="2022" name="Hortic Res">
        <title>A haplotype resolved chromosomal level avocado genome allows analysis of novel avocado genes.</title>
        <authorList>
            <person name="Nath O."/>
            <person name="Fletcher S.J."/>
            <person name="Hayward A."/>
            <person name="Shaw L.M."/>
            <person name="Masouleh A.K."/>
            <person name="Furtado A."/>
            <person name="Henry R.J."/>
            <person name="Mitter N."/>
        </authorList>
    </citation>
    <scope>NUCLEOTIDE SEQUENCE [LARGE SCALE GENOMIC DNA]</scope>
    <source>
        <strain evidence="2">cv. Hass</strain>
    </source>
</reference>
<keyword evidence="2" id="KW-1185">Reference proteome</keyword>